<evidence type="ECO:0000256" key="1">
    <source>
        <dbReference type="ARBA" id="ARBA00022478"/>
    </source>
</evidence>
<feature type="compositionally biased region" description="Acidic residues" evidence="8">
    <location>
        <begin position="1094"/>
        <end position="1112"/>
    </location>
</feature>
<dbReference type="Gene3D" id="3.90.1100.10">
    <property type="match status" value="1"/>
</dbReference>
<sequence length="1157" mass="129073">MTKDSITRLNIGLTAGKSPLSVPNLTEVQFQSYEWLLSEGLVHTLQEIVPIADHTEENYKLDITDLKISKPDHTWREAIEKGRTFNAKIVATGKLKNLETGENQVQEVFLGEIPLMTPRGSFIINGTERVIVHQLTRSPGVYFESQFSNRLQRNLYNAAIRPERGAWIEIETNRDNTLSARINRGRRINLTTLLKAFGFRQKDLQTMFADVDNHPDRSYIESSLAKDVTTNQEEAFLDIYGIMRPGDPRILENAEDYFNAMFMNPRRFSMSGVGRYKMNKRFSLEIPNDEDHWLLQHEDLVATVKHLIELNNTQKEADNIDHLGNRRIRSAGELTQNAFRIGLIRLERNIRDRLSVAAGGVKLTPNILVNARPIVAALNEFFGSSQLSHYMDQTNPLSELEHLRRVSALGPGGLVRERAGVAVRDVQPSHYGRIDTIMTPEGPNIGLNMQFSTYVRINEYGFLEAPFRKVDHKGEKSYVTDDILYLDAVDEEEYKIAEGTISTDDKGMITTDRAPVRYKGDFVMAYTNEIDLIDAHPSLMTGVSSGLIPFISSDAGAKAQVASNMSKQAVPLINPETPRVGTGIETNVVTDAGRSILAANDGEVEYADSERVEVRTKDRNLDVYYLSKFERTNNNSCYNHMTRVQAGQKIKKGEPLVDGPSAIGGEVALGRDLLVAYMPWRGYNFEDSVAISERLIKDDVLTSIHIKEYYAQVMDTKLGPEEITRDIPNVSEEILSNLDEEGIVVVGAEVRPGDILVGKIAPKGEQELTAEERLLRAIFGEKAREIRDTSLRVPHGDAGTVIGINVLDKEKGDELGPGVLKAIKVKVAQKRKIAIGDKIAGRHASKGIVAKVIPEEDLPYMEDGTPVDIVLDPGSVLARMIVGQVLEAHLTWAGEKLNEYYAVPAFDRIPQDFIKDKLNEAGLPDDGKVVLYDGLTGEAFDNKILVGKIHMMKLHHLIEDKVHARSTGPYSLVTQQPLGGKAQMGGQRIGEMEVWALEAYGAAHILQEMITIKSDDVVGRAKAFEAIIKGLPIPEARLPEAFKLLIKELNSLGLSIETLTYDEKNELLGEDASRIIEQLSQEDSKPLTFGDEPQSNEEEDNNSEMNDNDEVQSTEVGGTEQDFKSANESSEDAEIEEETDLDDIDNEQIEEEMEELE</sequence>
<feature type="domain" description="DNA-directed RNA polymerase subunit 2 hybrid-binding" evidence="9">
    <location>
        <begin position="598"/>
        <end position="983"/>
    </location>
</feature>
<evidence type="ECO:0000259" key="9">
    <source>
        <dbReference type="Pfam" id="PF00562"/>
    </source>
</evidence>
<dbReference type="SUPFAM" id="SSF64484">
    <property type="entry name" value="beta and beta-prime subunits of DNA dependent RNA-polymerase"/>
    <property type="match status" value="1"/>
</dbReference>
<name>A0A955RR25_UNCKA</name>
<dbReference type="Pfam" id="PF10385">
    <property type="entry name" value="RNA_pol_Rpb2_45"/>
    <property type="match status" value="1"/>
</dbReference>
<evidence type="ECO:0000313" key="15">
    <source>
        <dbReference type="EMBL" id="MCA9392276.1"/>
    </source>
</evidence>
<comment type="caution">
    <text evidence="15">The sequence shown here is derived from an EMBL/GenBank/DDBJ whole genome shotgun (WGS) entry which is preliminary data.</text>
</comment>
<dbReference type="HAMAP" id="MF_01321">
    <property type="entry name" value="RNApol_bact_RpoB"/>
    <property type="match status" value="1"/>
</dbReference>
<comment type="catalytic activity">
    <reaction evidence="5 6">
        <text>RNA(n) + a ribonucleoside 5'-triphosphate = RNA(n+1) + diphosphate</text>
        <dbReference type="Rhea" id="RHEA:21248"/>
        <dbReference type="Rhea" id="RHEA-COMP:14527"/>
        <dbReference type="Rhea" id="RHEA-COMP:17342"/>
        <dbReference type="ChEBI" id="CHEBI:33019"/>
        <dbReference type="ChEBI" id="CHEBI:61557"/>
        <dbReference type="ChEBI" id="CHEBI:140395"/>
        <dbReference type="EC" id="2.7.7.6"/>
    </reaction>
</comment>
<evidence type="ECO:0000256" key="6">
    <source>
        <dbReference type="HAMAP-Rule" id="MF_01321"/>
    </source>
</evidence>
<dbReference type="InterPro" id="IPR007642">
    <property type="entry name" value="RNA_pol_Rpb2_2"/>
</dbReference>
<comment type="similarity">
    <text evidence="6 7">Belongs to the RNA polymerase beta chain family.</text>
</comment>
<keyword evidence="1 6" id="KW-0240">DNA-directed RNA polymerase</keyword>
<feature type="compositionally biased region" description="Acidic residues" evidence="8">
    <location>
        <begin position="1129"/>
        <end position="1157"/>
    </location>
</feature>
<evidence type="ECO:0000259" key="14">
    <source>
        <dbReference type="Pfam" id="PF10385"/>
    </source>
</evidence>
<evidence type="ECO:0000313" key="16">
    <source>
        <dbReference type="Proteomes" id="UP000751518"/>
    </source>
</evidence>
<dbReference type="Proteomes" id="UP000751518">
    <property type="component" value="Unassembled WGS sequence"/>
</dbReference>
<dbReference type="InterPro" id="IPR007645">
    <property type="entry name" value="RNA_pol_Rpb2_3"/>
</dbReference>
<dbReference type="Gene3D" id="3.90.1110.10">
    <property type="entry name" value="RNA polymerase Rpb2, domain 2"/>
    <property type="match status" value="1"/>
</dbReference>
<dbReference type="Pfam" id="PF04560">
    <property type="entry name" value="RNA_pol_Rpb2_7"/>
    <property type="match status" value="1"/>
</dbReference>
<proteinExistence type="inferred from homology"/>
<dbReference type="AlphaFoldDB" id="A0A955RR25"/>
<feature type="domain" description="RNA polymerase beta subunit protrusion" evidence="12">
    <location>
        <begin position="25"/>
        <end position="374"/>
    </location>
</feature>
<dbReference type="InterPro" id="IPR007120">
    <property type="entry name" value="DNA-dir_RNAP_su2_dom"/>
</dbReference>
<evidence type="ECO:0000256" key="7">
    <source>
        <dbReference type="RuleBase" id="RU000434"/>
    </source>
</evidence>
<reference evidence="15" key="1">
    <citation type="submission" date="2020-04" db="EMBL/GenBank/DDBJ databases">
        <authorList>
            <person name="Zhang T."/>
        </authorList>
    </citation>
    <scope>NUCLEOTIDE SEQUENCE</scope>
    <source>
        <strain evidence="15">HKST-UBA03</strain>
    </source>
</reference>
<dbReference type="EC" id="2.7.7.6" evidence="6"/>
<dbReference type="GO" id="GO:0003677">
    <property type="term" value="F:DNA binding"/>
    <property type="evidence" value="ECO:0007669"/>
    <property type="project" value="UniProtKB-UniRule"/>
</dbReference>
<comment type="subunit">
    <text evidence="6">The RNAP catalytic core consists of 2 alpha, 1 beta, 1 beta' and 1 omega subunit. When a sigma factor is associated with the core the holoenzyme is formed, which can initiate transcription.</text>
</comment>
<dbReference type="Gene3D" id="2.30.150.10">
    <property type="entry name" value="DNA-directed RNA polymerase, beta subunit, external 1 domain"/>
    <property type="match status" value="1"/>
</dbReference>
<dbReference type="InterPro" id="IPR010243">
    <property type="entry name" value="RNA_pol_bsu_bac"/>
</dbReference>
<dbReference type="Pfam" id="PF00562">
    <property type="entry name" value="RNA_pol_Rpb2_6"/>
    <property type="match status" value="1"/>
</dbReference>
<dbReference type="GO" id="GO:0003899">
    <property type="term" value="F:DNA-directed RNA polymerase activity"/>
    <property type="evidence" value="ECO:0007669"/>
    <property type="project" value="UniProtKB-UniRule"/>
</dbReference>
<evidence type="ECO:0000259" key="10">
    <source>
        <dbReference type="Pfam" id="PF04560"/>
    </source>
</evidence>
<evidence type="ECO:0000259" key="13">
    <source>
        <dbReference type="Pfam" id="PF04565"/>
    </source>
</evidence>
<feature type="domain" description="RNA polymerase Rpb2" evidence="13">
    <location>
        <begin position="390"/>
        <end position="457"/>
    </location>
</feature>
<evidence type="ECO:0000256" key="3">
    <source>
        <dbReference type="ARBA" id="ARBA00022695"/>
    </source>
</evidence>
<dbReference type="EMBL" id="JAGQKZ010000033">
    <property type="protein sequence ID" value="MCA9392276.1"/>
    <property type="molecule type" value="Genomic_DNA"/>
</dbReference>
<reference evidence="15" key="2">
    <citation type="journal article" date="2021" name="Microbiome">
        <title>Successional dynamics and alternative stable states in a saline activated sludge microbial community over 9 years.</title>
        <authorList>
            <person name="Wang Y."/>
            <person name="Ye J."/>
            <person name="Ju F."/>
            <person name="Liu L."/>
            <person name="Boyd J.A."/>
            <person name="Deng Y."/>
            <person name="Parks D.H."/>
            <person name="Jiang X."/>
            <person name="Yin X."/>
            <person name="Woodcroft B.J."/>
            <person name="Tyson G.W."/>
            <person name="Hugenholtz P."/>
            <person name="Polz M.F."/>
            <person name="Zhang T."/>
        </authorList>
    </citation>
    <scope>NUCLEOTIDE SEQUENCE</scope>
    <source>
        <strain evidence="15">HKST-UBA03</strain>
    </source>
</reference>
<dbReference type="InterPro" id="IPR007644">
    <property type="entry name" value="RNA_pol_bsu_protrusion"/>
</dbReference>
<keyword evidence="4 6" id="KW-0804">Transcription</keyword>
<dbReference type="Gene3D" id="3.90.1800.10">
    <property type="entry name" value="RNA polymerase alpha subunit dimerisation domain"/>
    <property type="match status" value="1"/>
</dbReference>
<feature type="domain" description="RNA polymerase Rpb2" evidence="11">
    <location>
        <begin position="137"/>
        <end position="329"/>
    </location>
</feature>
<dbReference type="Pfam" id="PF04565">
    <property type="entry name" value="RNA_pol_Rpb2_3"/>
    <property type="match status" value="1"/>
</dbReference>
<dbReference type="NCBIfam" id="NF001616">
    <property type="entry name" value="PRK00405.1"/>
    <property type="match status" value="1"/>
</dbReference>
<dbReference type="InterPro" id="IPR015712">
    <property type="entry name" value="DNA-dir_RNA_pol_su2"/>
</dbReference>
<feature type="domain" description="DNA-directed RNA polymerase beta subunit external 1" evidence="14">
    <location>
        <begin position="467"/>
        <end position="534"/>
    </location>
</feature>
<dbReference type="Pfam" id="PF04563">
    <property type="entry name" value="RNA_pol_Rpb2_1"/>
    <property type="match status" value="1"/>
</dbReference>
<accession>A0A955RR25</accession>
<gene>
    <name evidence="6" type="primary">rpoB</name>
    <name evidence="15" type="ORF">KC614_03675</name>
</gene>
<organism evidence="15 16">
    <name type="scientific">candidate division WWE3 bacterium</name>
    <dbReference type="NCBI Taxonomy" id="2053526"/>
    <lineage>
        <taxon>Bacteria</taxon>
        <taxon>Katanobacteria</taxon>
    </lineage>
</organism>
<dbReference type="InterPro" id="IPR019462">
    <property type="entry name" value="DNA-dir_RNA_pol_bsu_external_1"/>
</dbReference>
<keyword evidence="3 6" id="KW-0548">Nucleotidyltransferase</keyword>
<dbReference type="Gene3D" id="2.40.50.100">
    <property type="match status" value="1"/>
</dbReference>
<dbReference type="PANTHER" id="PTHR20856">
    <property type="entry name" value="DNA-DIRECTED RNA POLYMERASE I SUBUNIT 2"/>
    <property type="match status" value="1"/>
</dbReference>
<dbReference type="GO" id="GO:0000428">
    <property type="term" value="C:DNA-directed RNA polymerase complex"/>
    <property type="evidence" value="ECO:0007669"/>
    <property type="project" value="UniProtKB-KW"/>
</dbReference>
<feature type="region of interest" description="Disordered" evidence="8">
    <location>
        <begin position="1079"/>
        <end position="1157"/>
    </location>
</feature>
<comment type="function">
    <text evidence="6">DNA-dependent RNA polymerase catalyzes the transcription of DNA into RNA using the four ribonucleoside triphosphates as substrates.</text>
</comment>
<dbReference type="InterPro" id="IPR037034">
    <property type="entry name" value="RNA_pol_Rpb2_2_sf"/>
</dbReference>
<dbReference type="GO" id="GO:0032549">
    <property type="term" value="F:ribonucleoside binding"/>
    <property type="evidence" value="ECO:0007669"/>
    <property type="project" value="InterPro"/>
</dbReference>
<evidence type="ECO:0000259" key="11">
    <source>
        <dbReference type="Pfam" id="PF04561"/>
    </source>
</evidence>
<evidence type="ECO:0000259" key="12">
    <source>
        <dbReference type="Pfam" id="PF04563"/>
    </source>
</evidence>
<keyword evidence="2 6" id="KW-0808">Transferase</keyword>
<protein>
    <recommendedName>
        <fullName evidence="6">DNA-directed RNA polymerase subunit beta</fullName>
        <shortName evidence="6">RNAP subunit beta</shortName>
        <ecNumber evidence="6">2.7.7.6</ecNumber>
    </recommendedName>
    <alternativeName>
        <fullName evidence="6">RNA polymerase subunit beta</fullName>
    </alternativeName>
    <alternativeName>
        <fullName evidence="6">Transcriptase subunit beta</fullName>
    </alternativeName>
</protein>
<evidence type="ECO:0000256" key="4">
    <source>
        <dbReference type="ARBA" id="ARBA00023163"/>
    </source>
</evidence>
<feature type="domain" description="RNA polymerase Rpb2" evidence="10">
    <location>
        <begin position="985"/>
        <end position="1059"/>
    </location>
</feature>
<evidence type="ECO:0000256" key="2">
    <source>
        <dbReference type="ARBA" id="ARBA00022679"/>
    </source>
</evidence>
<dbReference type="Gene3D" id="2.40.270.10">
    <property type="entry name" value="DNA-directed RNA polymerase, subunit 2, domain 6"/>
    <property type="match status" value="2"/>
</dbReference>
<evidence type="ECO:0000256" key="5">
    <source>
        <dbReference type="ARBA" id="ARBA00048552"/>
    </source>
</evidence>
<dbReference type="InterPro" id="IPR037033">
    <property type="entry name" value="DNA-dir_RNAP_su2_hyb_sf"/>
</dbReference>
<dbReference type="CDD" id="cd00653">
    <property type="entry name" value="RNA_pol_B_RPB2"/>
    <property type="match status" value="1"/>
</dbReference>
<dbReference type="InterPro" id="IPR042107">
    <property type="entry name" value="DNA-dir_RNA_pol_bsu_ext_1_sf"/>
</dbReference>
<dbReference type="GO" id="GO:0006351">
    <property type="term" value="P:DNA-templated transcription"/>
    <property type="evidence" value="ECO:0007669"/>
    <property type="project" value="UniProtKB-UniRule"/>
</dbReference>
<dbReference type="Gene3D" id="2.40.50.150">
    <property type="match status" value="1"/>
</dbReference>
<evidence type="ECO:0000256" key="8">
    <source>
        <dbReference type="SAM" id="MobiDB-lite"/>
    </source>
</evidence>
<dbReference type="Pfam" id="PF04561">
    <property type="entry name" value="RNA_pol_Rpb2_2"/>
    <property type="match status" value="1"/>
</dbReference>
<dbReference type="InterPro" id="IPR014724">
    <property type="entry name" value="RNA_pol_RPB2_OB-fold"/>
</dbReference>
<dbReference type="InterPro" id="IPR007641">
    <property type="entry name" value="RNA_pol_Rpb2_7"/>
</dbReference>